<evidence type="ECO:0000256" key="5">
    <source>
        <dbReference type="SAM" id="MobiDB-lite"/>
    </source>
</evidence>
<dbReference type="InterPro" id="IPR005302">
    <property type="entry name" value="MoCF_Sase_C"/>
</dbReference>
<dbReference type="Gene3D" id="3.40.640.10">
    <property type="entry name" value="Type I PLP-dependent aspartate aminotransferase-like (Major domain)"/>
    <property type="match status" value="1"/>
</dbReference>
<dbReference type="Pfam" id="PF03476">
    <property type="entry name" value="MOSC_N"/>
    <property type="match status" value="1"/>
</dbReference>
<comment type="catalytic activity">
    <reaction evidence="4">
        <text>Mo-molybdopterin + L-cysteine + AH2 = thio-Mo-molybdopterin + L-alanine + A + H2O</text>
        <dbReference type="Rhea" id="RHEA:42636"/>
        <dbReference type="ChEBI" id="CHEBI:13193"/>
        <dbReference type="ChEBI" id="CHEBI:15377"/>
        <dbReference type="ChEBI" id="CHEBI:17499"/>
        <dbReference type="ChEBI" id="CHEBI:35235"/>
        <dbReference type="ChEBI" id="CHEBI:57972"/>
        <dbReference type="ChEBI" id="CHEBI:71302"/>
        <dbReference type="ChEBI" id="CHEBI:82685"/>
        <dbReference type="EC" id="2.8.1.9"/>
    </reaction>
</comment>
<evidence type="ECO:0000256" key="3">
    <source>
        <dbReference type="ARBA" id="ARBA00023150"/>
    </source>
</evidence>
<dbReference type="InterPro" id="IPR000192">
    <property type="entry name" value="Aminotrans_V_dom"/>
</dbReference>
<dbReference type="SUPFAM" id="SSF53383">
    <property type="entry name" value="PLP-dependent transferases"/>
    <property type="match status" value="1"/>
</dbReference>
<evidence type="ECO:0000313" key="8">
    <source>
        <dbReference type="Proteomes" id="UP000770015"/>
    </source>
</evidence>
<feature type="domain" description="MOSC" evidence="6">
    <location>
        <begin position="628"/>
        <end position="805"/>
    </location>
</feature>
<keyword evidence="2 4" id="KW-0663">Pyridoxal phosphate</keyword>
<dbReference type="GO" id="GO:0016829">
    <property type="term" value="F:lyase activity"/>
    <property type="evidence" value="ECO:0007669"/>
    <property type="project" value="UniProtKB-UniRule"/>
</dbReference>
<gene>
    <name evidence="4" type="primary">hxB</name>
    <name evidence="7" type="ORF">F5X68DRAFT_241454</name>
</gene>
<evidence type="ECO:0000256" key="2">
    <source>
        <dbReference type="ARBA" id="ARBA00022898"/>
    </source>
</evidence>
<dbReference type="SUPFAM" id="SSF141673">
    <property type="entry name" value="MOSC N-terminal domain-like"/>
    <property type="match status" value="1"/>
</dbReference>
<keyword evidence="8" id="KW-1185">Reference proteome</keyword>
<comment type="similarity">
    <text evidence="4">Belongs to the class-V pyridoxal-phosphate-dependent aminotransferase family. MOCOS subfamily.</text>
</comment>
<dbReference type="GO" id="GO:0030170">
    <property type="term" value="F:pyridoxal phosphate binding"/>
    <property type="evidence" value="ECO:0007669"/>
    <property type="project" value="UniProtKB-UniRule"/>
</dbReference>
<dbReference type="Pfam" id="PF00266">
    <property type="entry name" value="Aminotran_5"/>
    <property type="match status" value="1"/>
</dbReference>
<comment type="caution">
    <text evidence="7">The sequence shown here is derived from an EMBL/GenBank/DDBJ whole genome shotgun (WGS) entry which is preliminary data.</text>
</comment>
<dbReference type="Gene3D" id="3.90.1150.10">
    <property type="entry name" value="Aspartate Aminotransferase, domain 1"/>
    <property type="match status" value="1"/>
</dbReference>
<protein>
    <recommendedName>
        <fullName evidence="4">Molybdenum cofactor sulfurase</fullName>
        <shortName evidence="4">MCS</shortName>
        <shortName evidence="4">MOS</shortName>
        <shortName evidence="4">MoCo sulfurase</shortName>
        <ecNumber evidence="4">2.8.1.9</ecNumber>
    </recommendedName>
    <alternativeName>
        <fullName evidence="4">Molybdenum cofactor sulfurtransferase</fullName>
    </alternativeName>
</protein>
<dbReference type="PROSITE" id="PS51340">
    <property type="entry name" value="MOSC"/>
    <property type="match status" value="1"/>
</dbReference>
<dbReference type="GO" id="GO:0030151">
    <property type="term" value="F:molybdenum ion binding"/>
    <property type="evidence" value="ECO:0007669"/>
    <property type="project" value="UniProtKB-UniRule"/>
</dbReference>
<dbReference type="HAMAP" id="MF_03050">
    <property type="entry name" value="MOCOS"/>
    <property type="match status" value="1"/>
</dbReference>
<dbReference type="PANTHER" id="PTHR14237:SF80">
    <property type="entry name" value="MOLYBDENUM COFACTOR SULFURASE"/>
    <property type="match status" value="1"/>
</dbReference>
<keyword evidence="1 4" id="KW-0808">Transferase</keyword>
<feature type="active site" evidence="4">
    <location>
        <position position="385"/>
    </location>
</feature>
<proteinExistence type="inferred from homology"/>
<dbReference type="InterPro" id="IPR015421">
    <property type="entry name" value="PyrdxlP-dep_Trfase_major"/>
</dbReference>
<keyword evidence="3 4" id="KW-0501">Molybdenum cofactor biosynthesis</keyword>
<dbReference type="Proteomes" id="UP000770015">
    <property type="component" value="Unassembled WGS sequence"/>
</dbReference>
<dbReference type="InterPro" id="IPR005303">
    <property type="entry name" value="MOCOS_middle"/>
</dbReference>
<feature type="region of interest" description="Disordered" evidence="5">
    <location>
        <begin position="611"/>
        <end position="659"/>
    </location>
</feature>
<feature type="compositionally biased region" description="Basic residues" evidence="5">
    <location>
        <begin position="616"/>
        <end position="630"/>
    </location>
</feature>
<accession>A0A9P9AAH9</accession>
<evidence type="ECO:0000256" key="1">
    <source>
        <dbReference type="ARBA" id="ARBA00022679"/>
    </source>
</evidence>
<dbReference type="InterPro" id="IPR015424">
    <property type="entry name" value="PyrdxlP-dep_Trfase"/>
</dbReference>
<dbReference type="EMBL" id="JAGSXJ010000015">
    <property type="protein sequence ID" value="KAH6685296.1"/>
    <property type="molecule type" value="Genomic_DNA"/>
</dbReference>
<feature type="modified residue" description="N6-(pyridoxal phosphate)lysine" evidence="4">
    <location>
        <position position="223"/>
    </location>
</feature>
<comment type="cofactor">
    <cofactor evidence="4">
        <name>pyridoxal 5'-phosphate</name>
        <dbReference type="ChEBI" id="CHEBI:597326"/>
    </cofactor>
</comment>
<dbReference type="GO" id="GO:0006777">
    <property type="term" value="P:Mo-molybdopterin cofactor biosynthetic process"/>
    <property type="evidence" value="ECO:0007669"/>
    <property type="project" value="UniProtKB-UniRule"/>
</dbReference>
<dbReference type="EC" id="2.8.1.9" evidence="4"/>
<dbReference type="OrthoDB" id="10264306at2759"/>
<dbReference type="GO" id="GO:0008265">
    <property type="term" value="F:molybdenum cofactor sulfurtransferase activity"/>
    <property type="evidence" value="ECO:0007669"/>
    <property type="project" value="UniProtKB-UniRule"/>
</dbReference>
<evidence type="ECO:0000313" key="7">
    <source>
        <dbReference type="EMBL" id="KAH6685296.1"/>
    </source>
</evidence>
<dbReference type="Pfam" id="PF03473">
    <property type="entry name" value="MOSC"/>
    <property type="match status" value="1"/>
</dbReference>
<dbReference type="InterPro" id="IPR028886">
    <property type="entry name" value="MoCo_sulfurase"/>
</dbReference>
<dbReference type="PANTHER" id="PTHR14237">
    <property type="entry name" value="MOLYBDOPTERIN COFACTOR SULFURASE MOSC"/>
    <property type="match status" value="1"/>
</dbReference>
<evidence type="ECO:0000256" key="4">
    <source>
        <dbReference type="HAMAP-Rule" id="MF_03050"/>
    </source>
</evidence>
<sequence>MPRSSYNSRVEEFREVEYPMLSGSVYLDHAGTTLYSKSLMDRFSKDMMSNLLANPHSGSSPSQYTTSKIEDVRLRLLTLFNADPDEFDLVFVANTTAAVKLVMEAFRGMPGGFWYAYHQACHTSLVGVREEARDSVCVDNDKVQLWIEGNGPFSEAATDDAPTLFAYSAQSHLDGRRYPMHSAGTSSNPVYTLVDAASLVATSPLDLGDAKSAPDFTVLSLYKMFGFPDLGALIVRRQAEGVFQNRRYFGGGTVDMVVSGKERWHAFKTQFLHERLEDGTLPFHSILALDAAMDTHFTLFVSMAQISSHTAFLRHRMHQGLERLRHGNGTAVCAIYGQPGEDSDLGEGPVVSFNLRNAQGAWVSLNEFEKLTILKNFHVRTGGVCSPGGIAAALALEPWEMRRNFSAGFRCGADQDTIAGKPTGVIRVSLGAMSTKSDVDQFVAFIEEFYLESQPQAVAPRPSPTMASSGFRVEAMTVYPIKSCAGFSVPKGTPWEIKPEGLGWDREWCLLHRGTGQALSQKRHPKMALLRPSLDFVQGVLRVSYTGPTTSVSQITVPLSSIPTDQHTSSQRTSRVCGDEIVPQTYTDYAITDFFTAALGVPCMLARFPAGGQGRSMRHSKAQFLRHQKPSKPSPTNTLPGSFPDLPSPPDSDSEQQQRSKILLANESPILLVSTASLDALNRDISVRGGGNPVAQAAFRGNIVVGPVPGSERENLAYIEDTWAALRIGTQSFKPMGSCRRCQMVCIDQETGERRQEPFSTLSKTRRIEGKVYFGIHMRHDPPAEVVTREAQYPTVCIGDAVEVDSSFGDS</sequence>
<dbReference type="InterPro" id="IPR015422">
    <property type="entry name" value="PyrdxlP-dep_Trfase_small"/>
</dbReference>
<organism evidence="7 8">
    <name type="scientific">Plectosphaerella plurivora</name>
    <dbReference type="NCBI Taxonomy" id="936078"/>
    <lineage>
        <taxon>Eukaryota</taxon>
        <taxon>Fungi</taxon>
        <taxon>Dikarya</taxon>
        <taxon>Ascomycota</taxon>
        <taxon>Pezizomycotina</taxon>
        <taxon>Sordariomycetes</taxon>
        <taxon>Hypocreomycetidae</taxon>
        <taxon>Glomerellales</taxon>
        <taxon>Plectosphaerellaceae</taxon>
        <taxon>Plectosphaerella</taxon>
    </lineage>
</organism>
<comment type="function">
    <text evidence="4">Sulfurates the molybdenum cofactor. Sulfation of molybdenum is essential for xanthine dehydrogenase (XDH) and aldehyde oxidase (ADO) enzymes in which molybdenum cofactor is liganded by 1 oxygen and 1 sulfur atom in active form.</text>
</comment>
<reference evidence="7" key="1">
    <citation type="journal article" date="2021" name="Nat. Commun.">
        <title>Genetic determinants of endophytism in the Arabidopsis root mycobiome.</title>
        <authorList>
            <person name="Mesny F."/>
            <person name="Miyauchi S."/>
            <person name="Thiergart T."/>
            <person name="Pickel B."/>
            <person name="Atanasova L."/>
            <person name="Karlsson M."/>
            <person name="Huettel B."/>
            <person name="Barry K.W."/>
            <person name="Haridas S."/>
            <person name="Chen C."/>
            <person name="Bauer D."/>
            <person name="Andreopoulos W."/>
            <person name="Pangilinan J."/>
            <person name="LaButti K."/>
            <person name="Riley R."/>
            <person name="Lipzen A."/>
            <person name="Clum A."/>
            <person name="Drula E."/>
            <person name="Henrissat B."/>
            <person name="Kohler A."/>
            <person name="Grigoriev I.V."/>
            <person name="Martin F.M."/>
            <person name="Hacquard S."/>
        </authorList>
    </citation>
    <scope>NUCLEOTIDE SEQUENCE</scope>
    <source>
        <strain evidence="7">MPI-SDFR-AT-0117</strain>
    </source>
</reference>
<evidence type="ECO:0000259" key="6">
    <source>
        <dbReference type="PROSITE" id="PS51340"/>
    </source>
</evidence>
<name>A0A9P9AAH9_9PEZI</name>
<dbReference type="AlphaFoldDB" id="A0A9P9AAH9"/>